<name>A0ABY3WPJ3_9ACTN</name>
<dbReference type="EMBL" id="CP071872">
    <property type="protein sequence ID" value="UNM12426.1"/>
    <property type="molecule type" value="Genomic_DNA"/>
</dbReference>
<dbReference type="GO" id="GO:0008168">
    <property type="term" value="F:methyltransferase activity"/>
    <property type="evidence" value="ECO:0007669"/>
    <property type="project" value="UniProtKB-KW"/>
</dbReference>
<dbReference type="Pfam" id="PF13649">
    <property type="entry name" value="Methyltransf_25"/>
    <property type="match status" value="1"/>
</dbReference>
<evidence type="ECO:0000313" key="6">
    <source>
        <dbReference type="EMBL" id="UNM12426.1"/>
    </source>
</evidence>
<dbReference type="RefSeq" id="WP_242331035.1">
    <property type="nucleotide sequence ID" value="NZ_CP071872.1"/>
</dbReference>
<dbReference type="Proteomes" id="UP000828924">
    <property type="component" value="Chromosome"/>
</dbReference>
<feature type="compositionally biased region" description="Gly residues" evidence="4">
    <location>
        <begin position="9"/>
        <end position="19"/>
    </location>
</feature>
<dbReference type="Gene3D" id="3.40.50.150">
    <property type="entry name" value="Vaccinia Virus protein VP39"/>
    <property type="match status" value="1"/>
</dbReference>
<dbReference type="InterPro" id="IPR029063">
    <property type="entry name" value="SAM-dependent_MTases_sf"/>
</dbReference>
<sequence length="307" mass="32970">MNRHHGNKGNHGQGQGYSQGHGHHHDSTHIDWDEMAPLLERGGEMHLPLYAQAAAWLGEQLPVAGVRRVLDIGSGPGVVTCMLAEAFPYAEIVAVDATPALLDRARARAERRGLGKRVRTIVAELPGGIADLGEADVIWASGSVHHVGDQRAALTGLARLLRPGGLLALLEGGLQPRHLPRDIGIGRPGLESRIDAAGTLWFEEMRAGLPDTTAEVEDWRALLGAAGLTPAAGRSFLLDIPAPVTAAVREQLVSAFAWLRKSLDGRLDADDTAVLDRLLDPEDKEGLMHRPDCFLLTARTVHTARRG</sequence>
<proteinExistence type="predicted"/>
<feature type="domain" description="Methyltransferase" evidence="5">
    <location>
        <begin position="69"/>
        <end position="165"/>
    </location>
</feature>
<dbReference type="CDD" id="cd02440">
    <property type="entry name" value="AdoMet_MTases"/>
    <property type="match status" value="1"/>
</dbReference>
<protein>
    <submittedName>
        <fullName evidence="6">Class I SAM-dependent methyltransferase</fullName>
    </submittedName>
</protein>
<dbReference type="GO" id="GO:0032259">
    <property type="term" value="P:methylation"/>
    <property type="evidence" value="ECO:0007669"/>
    <property type="project" value="UniProtKB-KW"/>
</dbReference>
<evidence type="ECO:0000256" key="4">
    <source>
        <dbReference type="SAM" id="MobiDB-lite"/>
    </source>
</evidence>
<reference evidence="6 7" key="1">
    <citation type="submission" date="2021-03" db="EMBL/GenBank/DDBJ databases">
        <title>Complete genome of Streptomyces formicae strain 1H-GS9 (DSM 100524).</title>
        <authorList>
            <person name="Atanasov K.E."/>
            <person name="Altabella T."/>
            <person name="Ferrer A."/>
        </authorList>
    </citation>
    <scope>NUCLEOTIDE SEQUENCE [LARGE SCALE GENOMIC DNA]</scope>
    <source>
        <strain evidence="6 7">1H-GS9</strain>
    </source>
</reference>
<organism evidence="6 7">
    <name type="scientific">Streptomyces formicae</name>
    <dbReference type="NCBI Taxonomy" id="1616117"/>
    <lineage>
        <taxon>Bacteria</taxon>
        <taxon>Bacillati</taxon>
        <taxon>Actinomycetota</taxon>
        <taxon>Actinomycetes</taxon>
        <taxon>Kitasatosporales</taxon>
        <taxon>Streptomycetaceae</taxon>
        <taxon>Streptomyces</taxon>
    </lineage>
</organism>
<dbReference type="InterPro" id="IPR041698">
    <property type="entry name" value="Methyltransf_25"/>
</dbReference>
<gene>
    <name evidence="6" type="ORF">J4032_13565</name>
</gene>
<evidence type="ECO:0000256" key="2">
    <source>
        <dbReference type="ARBA" id="ARBA00022679"/>
    </source>
</evidence>
<keyword evidence="2" id="KW-0808">Transferase</keyword>
<feature type="region of interest" description="Disordered" evidence="4">
    <location>
        <begin position="1"/>
        <end position="29"/>
    </location>
</feature>
<evidence type="ECO:0000256" key="1">
    <source>
        <dbReference type="ARBA" id="ARBA00022603"/>
    </source>
</evidence>
<dbReference type="PANTHER" id="PTHR43464:SF19">
    <property type="entry name" value="UBIQUINONE BIOSYNTHESIS O-METHYLTRANSFERASE, MITOCHONDRIAL"/>
    <property type="match status" value="1"/>
</dbReference>
<dbReference type="PANTHER" id="PTHR43464">
    <property type="entry name" value="METHYLTRANSFERASE"/>
    <property type="match status" value="1"/>
</dbReference>
<keyword evidence="3" id="KW-0949">S-adenosyl-L-methionine</keyword>
<evidence type="ECO:0000256" key="3">
    <source>
        <dbReference type="ARBA" id="ARBA00022691"/>
    </source>
</evidence>
<evidence type="ECO:0000259" key="5">
    <source>
        <dbReference type="Pfam" id="PF13649"/>
    </source>
</evidence>
<evidence type="ECO:0000313" key="7">
    <source>
        <dbReference type="Proteomes" id="UP000828924"/>
    </source>
</evidence>
<keyword evidence="1 6" id="KW-0489">Methyltransferase</keyword>
<keyword evidence="7" id="KW-1185">Reference proteome</keyword>
<accession>A0ABY3WPJ3</accession>
<dbReference type="SUPFAM" id="SSF53335">
    <property type="entry name" value="S-adenosyl-L-methionine-dependent methyltransferases"/>
    <property type="match status" value="1"/>
</dbReference>